<dbReference type="EMBL" id="JACBZD010000001">
    <property type="protein sequence ID" value="NYI06128.1"/>
    <property type="molecule type" value="Genomic_DNA"/>
</dbReference>
<dbReference type="InterPro" id="IPR002645">
    <property type="entry name" value="STAS_dom"/>
</dbReference>
<dbReference type="InterPro" id="IPR036513">
    <property type="entry name" value="STAS_dom_sf"/>
</dbReference>
<evidence type="ECO:0000256" key="2">
    <source>
        <dbReference type="RuleBase" id="RU003749"/>
    </source>
</evidence>
<accession>A0A853A6F8</accession>
<evidence type="ECO:0000313" key="4">
    <source>
        <dbReference type="EMBL" id="NYI06128.1"/>
    </source>
</evidence>
<dbReference type="InterPro" id="IPR003658">
    <property type="entry name" value="Anti-sigma_ant"/>
</dbReference>
<dbReference type="Proteomes" id="UP000567795">
    <property type="component" value="Unassembled WGS sequence"/>
</dbReference>
<evidence type="ECO:0000313" key="5">
    <source>
        <dbReference type="Proteomes" id="UP000567795"/>
    </source>
</evidence>
<dbReference type="PANTHER" id="PTHR33495">
    <property type="entry name" value="ANTI-SIGMA FACTOR ANTAGONIST TM_1081-RELATED-RELATED"/>
    <property type="match status" value="1"/>
</dbReference>
<dbReference type="SUPFAM" id="SSF52091">
    <property type="entry name" value="SpoIIaa-like"/>
    <property type="match status" value="1"/>
</dbReference>
<name>A0A853A6F8_9ACTN</name>
<feature type="domain" description="STAS" evidence="3">
    <location>
        <begin position="10"/>
        <end position="119"/>
    </location>
</feature>
<dbReference type="Gene3D" id="3.30.750.24">
    <property type="entry name" value="STAS domain"/>
    <property type="match status" value="1"/>
</dbReference>
<keyword evidence="5" id="KW-1185">Reference proteome</keyword>
<organism evidence="4 5">
    <name type="scientific">Allostreptomyces psammosilenae</name>
    <dbReference type="NCBI Taxonomy" id="1892865"/>
    <lineage>
        <taxon>Bacteria</taxon>
        <taxon>Bacillati</taxon>
        <taxon>Actinomycetota</taxon>
        <taxon>Actinomycetes</taxon>
        <taxon>Kitasatosporales</taxon>
        <taxon>Streptomycetaceae</taxon>
        <taxon>Allostreptomyces</taxon>
    </lineage>
</organism>
<dbReference type="GO" id="GO:0043856">
    <property type="term" value="F:anti-sigma factor antagonist activity"/>
    <property type="evidence" value="ECO:0007669"/>
    <property type="project" value="InterPro"/>
</dbReference>
<dbReference type="CDD" id="cd07043">
    <property type="entry name" value="STAS_anti-anti-sigma_factors"/>
    <property type="match status" value="1"/>
</dbReference>
<evidence type="ECO:0000256" key="1">
    <source>
        <dbReference type="ARBA" id="ARBA00009013"/>
    </source>
</evidence>
<proteinExistence type="inferred from homology"/>
<protein>
    <recommendedName>
        <fullName evidence="2">Anti-sigma factor antagonist</fullName>
    </recommendedName>
</protein>
<comment type="similarity">
    <text evidence="1 2">Belongs to the anti-sigma-factor antagonist family.</text>
</comment>
<dbReference type="NCBIfam" id="TIGR00377">
    <property type="entry name" value="ant_ant_sig"/>
    <property type="match status" value="1"/>
</dbReference>
<sequence>MTGVSGPGRLDVAVRKEGDGVVVALVGELDHGTADMAREALEAEISAGHTLLVVDCADLSFCDSTGLNVLLATRLRLQESGGEIRLAAMRSAVARVFEITGADTVFTVHPTVDRALGVAER</sequence>
<evidence type="ECO:0000259" key="3">
    <source>
        <dbReference type="PROSITE" id="PS50801"/>
    </source>
</evidence>
<gene>
    <name evidence="4" type="ORF">FHU37_003071</name>
</gene>
<dbReference type="AlphaFoldDB" id="A0A853A6F8"/>
<dbReference type="PROSITE" id="PS50801">
    <property type="entry name" value="STAS"/>
    <property type="match status" value="1"/>
</dbReference>
<comment type="caution">
    <text evidence="4">The sequence shown here is derived from an EMBL/GenBank/DDBJ whole genome shotgun (WGS) entry which is preliminary data.</text>
</comment>
<dbReference type="Pfam" id="PF01740">
    <property type="entry name" value="STAS"/>
    <property type="match status" value="1"/>
</dbReference>
<dbReference type="PANTHER" id="PTHR33495:SF2">
    <property type="entry name" value="ANTI-SIGMA FACTOR ANTAGONIST TM_1081-RELATED"/>
    <property type="match status" value="1"/>
</dbReference>
<reference evidence="4 5" key="1">
    <citation type="submission" date="2020-07" db="EMBL/GenBank/DDBJ databases">
        <title>Sequencing the genomes of 1000 actinobacteria strains.</title>
        <authorList>
            <person name="Klenk H.-P."/>
        </authorList>
    </citation>
    <scope>NUCLEOTIDE SEQUENCE [LARGE SCALE GENOMIC DNA]</scope>
    <source>
        <strain evidence="4 5">DSM 42178</strain>
    </source>
</reference>